<protein>
    <recommendedName>
        <fullName evidence="2">Retrotransposon gag domain-containing protein</fullName>
    </recommendedName>
</protein>
<dbReference type="AlphaFoldDB" id="A0A426YEA8"/>
<sequence length="341" mass="38263">MRDAPPYDEEADHRSGLSFHVARVTPTFGARRRAHVVRSPFQSLPQSGGRRSGPTDFYCRNHSSSHGRASGPPSGANRHRTIHVDPRQILEATHRPRAHPPEQDPPEIQSEGPSIILEKSTSLYPGVAHTPWELDPLSSDSTDSLRVQLRRVNKRLDEVQKEVTKSKEEAGGSSKQGPPFAPEIRDKPIPTSFGLPALESYDRSSDSIEHVVAFQAHMTLYDLSNVLMRRVFPTTLRGSTRMWYNRLNPASIFSFDQLVRELEQNFLANARPKPTAASLLGITQGREEPLAQFVSRFPVETRAIPDVHPSLVIQAFMMGIRPSKLFWSLVEKPQTTVPEMM</sequence>
<dbReference type="PANTHER" id="PTHR33223">
    <property type="entry name" value="CCHC-TYPE DOMAIN-CONTAINING PROTEIN"/>
    <property type="match status" value="1"/>
</dbReference>
<evidence type="ECO:0000259" key="2">
    <source>
        <dbReference type="Pfam" id="PF03732"/>
    </source>
</evidence>
<comment type="caution">
    <text evidence="3">The sequence shown here is derived from an EMBL/GenBank/DDBJ whole genome shotgun (WGS) entry which is preliminary data.</text>
</comment>
<dbReference type="EMBL" id="AMZH03012976">
    <property type="protein sequence ID" value="RRT50058.1"/>
    <property type="molecule type" value="Genomic_DNA"/>
</dbReference>
<feature type="region of interest" description="Disordered" evidence="1">
    <location>
        <begin position="158"/>
        <end position="188"/>
    </location>
</feature>
<feature type="region of interest" description="Disordered" evidence="1">
    <location>
        <begin position="35"/>
        <end position="80"/>
    </location>
</feature>
<evidence type="ECO:0000313" key="3">
    <source>
        <dbReference type="EMBL" id="RRT50058.1"/>
    </source>
</evidence>
<gene>
    <name evidence="3" type="ORF">B296_00040614</name>
</gene>
<accession>A0A426YEA8</accession>
<name>A0A426YEA8_ENSVE</name>
<dbReference type="InterPro" id="IPR005162">
    <property type="entry name" value="Retrotrans_gag_dom"/>
</dbReference>
<feature type="compositionally biased region" description="Basic and acidic residues" evidence="1">
    <location>
        <begin position="158"/>
        <end position="170"/>
    </location>
</feature>
<feature type="domain" description="Retrotransposon gag" evidence="2">
    <location>
        <begin position="231"/>
        <end position="322"/>
    </location>
</feature>
<evidence type="ECO:0000256" key="1">
    <source>
        <dbReference type="SAM" id="MobiDB-lite"/>
    </source>
</evidence>
<dbReference type="PANTHER" id="PTHR33223:SF10">
    <property type="entry name" value="AMINOTRANSFERASE-LIKE PLANT MOBILE DOMAIN-CONTAINING PROTEIN"/>
    <property type="match status" value="1"/>
</dbReference>
<organism evidence="3 4">
    <name type="scientific">Ensete ventricosum</name>
    <name type="common">Abyssinian banana</name>
    <name type="synonym">Musa ensete</name>
    <dbReference type="NCBI Taxonomy" id="4639"/>
    <lineage>
        <taxon>Eukaryota</taxon>
        <taxon>Viridiplantae</taxon>
        <taxon>Streptophyta</taxon>
        <taxon>Embryophyta</taxon>
        <taxon>Tracheophyta</taxon>
        <taxon>Spermatophyta</taxon>
        <taxon>Magnoliopsida</taxon>
        <taxon>Liliopsida</taxon>
        <taxon>Zingiberales</taxon>
        <taxon>Musaceae</taxon>
        <taxon>Ensete</taxon>
    </lineage>
</organism>
<dbReference type="Proteomes" id="UP000287651">
    <property type="component" value="Unassembled WGS sequence"/>
</dbReference>
<evidence type="ECO:0000313" key="4">
    <source>
        <dbReference type="Proteomes" id="UP000287651"/>
    </source>
</evidence>
<reference evidence="3 4" key="1">
    <citation type="journal article" date="2014" name="Agronomy (Basel)">
        <title>A Draft Genome Sequence for Ensete ventricosum, the Drought-Tolerant Tree Against Hunger.</title>
        <authorList>
            <person name="Harrison J."/>
            <person name="Moore K.A."/>
            <person name="Paszkiewicz K."/>
            <person name="Jones T."/>
            <person name="Grant M."/>
            <person name="Ambacheew D."/>
            <person name="Muzemil S."/>
            <person name="Studholme D.J."/>
        </authorList>
    </citation>
    <scope>NUCLEOTIDE SEQUENCE [LARGE SCALE GENOMIC DNA]</scope>
</reference>
<dbReference type="Pfam" id="PF03732">
    <property type="entry name" value="Retrotrans_gag"/>
    <property type="match status" value="1"/>
</dbReference>
<proteinExistence type="predicted"/>